<dbReference type="GO" id="GO:0046933">
    <property type="term" value="F:proton-transporting ATP synthase activity, rotational mechanism"/>
    <property type="evidence" value="ECO:0007669"/>
    <property type="project" value="TreeGrafter"/>
</dbReference>
<feature type="transmembrane region" description="Helical" evidence="11">
    <location>
        <begin position="76"/>
        <end position="97"/>
    </location>
</feature>
<dbReference type="PROSITE" id="PS00449">
    <property type="entry name" value="ATPASE_A"/>
    <property type="match status" value="1"/>
</dbReference>
<dbReference type="HAMAP" id="MF_01393">
    <property type="entry name" value="ATP_synth_a_bact"/>
    <property type="match status" value="1"/>
</dbReference>
<dbReference type="GO" id="GO:0042777">
    <property type="term" value="P:proton motive force-driven plasma membrane ATP synthesis"/>
    <property type="evidence" value="ECO:0007669"/>
    <property type="project" value="TreeGrafter"/>
</dbReference>
<dbReference type="InterPro" id="IPR045082">
    <property type="entry name" value="ATP_syn_F0_a_bact/chloroplast"/>
</dbReference>
<evidence type="ECO:0000256" key="7">
    <source>
        <dbReference type="ARBA" id="ARBA00022989"/>
    </source>
</evidence>
<evidence type="ECO:0000256" key="2">
    <source>
        <dbReference type="ARBA" id="ARBA00006810"/>
    </source>
</evidence>
<dbReference type="PRINTS" id="PR00123">
    <property type="entry name" value="ATPASEA"/>
</dbReference>
<dbReference type="NCBIfam" id="NF004484">
    <property type="entry name" value="PRK05815.3-2"/>
    <property type="match status" value="1"/>
</dbReference>
<dbReference type="AlphaFoldDB" id="W1WQD2"/>
<keyword evidence="6" id="KW-0375">Hydrogen ion transport</keyword>
<feature type="transmembrane region" description="Helical" evidence="11">
    <location>
        <begin position="20"/>
        <end position="43"/>
    </location>
</feature>
<comment type="subcellular location">
    <subcellularLocation>
        <location evidence="1">Membrane</location>
        <topology evidence="1">Multi-pass membrane protein</topology>
    </subcellularLocation>
</comment>
<keyword evidence="8" id="KW-0406">Ion transport</keyword>
<evidence type="ECO:0000256" key="4">
    <source>
        <dbReference type="ARBA" id="ARBA00022547"/>
    </source>
</evidence>
<dbReference type="Pfam" id="PF00119">
    <property type="entry name" value="ATP-synt_A"/>
    <property type="match status" value="1"/>
</dbReference>
<dbReference type="EMBL" id="AZMM01018422">
    <property type="protein sequence ID" value="ETJ20328.1"/>
    <property type="molecule type" value="Genomic_DNA"/>
</dbReference>
<keyword evidence="5 11" id="KW-0812">Transmembrane</keyword>
<evidence type="ECO:0000256" key="5">
    <source>
        <dbReference type="ARBA" id="ARBA00022692"/>
    </source>
</evidence>
<dbReference type="GO" id="GO:0045259">
    <property type="term" value="C:proton-transporting ATP synthase complex"/>
    <property type="evidence" value="ECO:0007669"/>
    <property type="project" value="UniProtKB-KW"/>
</dbReference>
<dbReference type="CDD" id="cd00310">
    <property type="entry name" value="ATP-synt_Fo_a_6"/>
    <property type="match status" value="1"/>
</dbReference>
<name>W1WQD2_9ZZZZ</name>
<keyword evidence="10" id="KW-0066">ATP synthesis</keyword>
<keyword evidence="7 11" id="KW-1133">Transmembrane helix</keyword>
<evidence type="ECO:0000256" key="8">
    <source>
        <dbReference type="ARBA" id="ARBA00023065"/>
    </source>
</evidence>
<dbReference type="Gene3D" id="1.20.120.220">
    <property type="entry name" value="ATP synthase, F0 complex, subunit A"/>
    <property type="match status" value="1"/>
</dbReference>
<accession>W1WQD2</accession>
<gene>
    <name evidence="12" type="ORF">Q604_UNBC18422G0003</name>
</gene>
<sequence>MLKVESSPIIYSHNFGSFTFNITTSVITQWVIILVLGIGSFLLTRNLKLKPGKLQAALEKLYQMIYNLVENTMGSVYLSFLPYIGTLMVYLLVLNFLGLIGFKPPTQDLSVTIAFAIITFLVVNINAIKKNGIADYGKSYMHPVAFMLPINIMEKLVLPVSLSLRLFGNMVAATIVLDLLYTKLGGINMFAQLGLPVVAHVYFDLFDGTIQMLVFSMLTMINIKVTADE</sequence>
<evidence type="ECO:0000256" key="3">
    <source>
        <dbReference type="ARBA" id="ARBA00022448"/>
    </source>
</evidence>
<feature type="transmembrane region" description="Helical" evidence="11">
    <location>
        <begin position="156"/>
        <end position="181"/>
    </location>
</feature>
<comment type="caution">
    <text evidence="12">The sequence shown here is derived from an EMBL/GenBank/DDBJ whole genome shotgun (WGS) entry which is preliminary data.</text>
</comment>
<keyword evidence="4" id="KW-0138">CF(0)</keyword>
<feature type="transmembrane region" description="Helical" evidence="11">
    <location>
        <begin position="201"/>
        <end position="223"/>
    </location>
</feature>
<dbReference type="InterPro" id="IPR023011">
    <property type="entry name" value="ATP_synth_F0_asu_AS"/>
</dbReference>
<dbReference type="PANTHER" id="PTHR42823">
    <property type="entry name" value="ATP SYNTHASE SUBUNIT A, CHLOROPLASTIC"/>
    <property type="match status" value="1"/>
</dbReference>
<reference evidence="12" key="1">
    <citation type="submission" date="2013-12" db="EMBL/GenBank/DDBJ databases">
        <title>A Varibaculum cambriense genome reconstructed from a premature infant gut community with otherwise low bacterial novelty that shifts toward anaerobic metabolism during the third week of life.</title>
        <authorList>
            <person name="Brown C.T."/>
            <person name="Sharon I."/>
            <person name="Thomas B.C."/>
            <person name="Castelle C.J."/>
            <person name="Morowitz M.J."/>
            <person name="Banfield J.F."/>
        </authorList>
    </citation>
    <scope>NUCLEOTIDE SEQUENCE</scope>
</reference>
<evidence type="ECO:0000256" key="9">
    <source>
        <dbReference type="ARBA" id="ARBA00023136"/>
    </source>
</evidence>
<dbReference type="GO" id="GO:0005886">
    <property type="term" value="C:plasma membrane"/>
    <property type="evidence" value="ECO:0007669"/>
    <property type="project" value="TreeGrafter"/>
</dbReference>
<dbReference type="InterPro" id="IPR035908">
    <property type="entry name" value="F0_ATP_A_sf"/>
</dbReference>
<proteinExistence type="inferred from homology"/>
<dbReference type="InterPro" id="IPR000568">
    <property type="entry name" value="ATP_synth_F0_asu"/>
</dbReference>
<comment type="similarity">
    <text evidence="2">Belongs to the ATPase A chain family.</text>
</comment>
<dbReference type="SUPFAM" id="SSF81336">
    <property type="entry name" value="F1F0 ATP synthase subunit A"/>
    <property type="match status" value="1"/>
</dbReference>
<protein>
    <submittedName>
        <fullName evidence="12">ATP synthase subunit a</fullName>
    </submittedName>
</protein>
<dbReference type="PANTHER" id="PTHR42823:SF3">
    <property type="entry name" value="ATP SYNTHASE SUBUNIT A, CHLOROPLASTIC"/>
    <property type="match status" value="1"/>
</dbReference>
<keyword evidence="9 11" id="KW-0472">Membrane</keyword>
<dbReference type="NCBIfam" id="TIGR01131">
    <property type="entry name" value="ATP_synt_6_or_A"/>
    <property type="match status" value="1"/>
</dbReference>
<evidence type="ECO:0000256" key="11">
    <source>
        <dbReference type="SAM" id="Phobius"/>
    </source>
</evidence>
<organism evidence="12">
    <name type="scientific">human gut metagenome</name>
    <dbReference type="NCBI Taxonomy" id="408170"/>
    <lineage>
        <taxon>unclassified sequences</taxon>
        <taxon>metagenomes</taxon>
        <taxon>organismal metagenomes</taxon>
    </lineage>
</organism>
<evidence type="ECO:0000313" key="12">
    <source>
        <dbReference type="EMBL" id="ETJ20328.1"/>
    </source>
</evidence>
<evidence type="ECO:0000256" key="10">
    <source>
        <dbReference type="ARBA" id="ARBA00023310"/>
    </source>
</evidence>
<keyword evidence="3" id="KW-0813">Transport</keyword>
<evidence type="ECO:0000256" key="1">
    <source>
        <dbReference type="ARBA" id="ARBA00004141"/>
    </source>
</evidence>
<evidence type="ECO:0000256" key="6">
    <source>
        <dbReference type="ARBA" id="ARBA00022781"/>
    </source>
</evidence>
<feature type="transmembrane region" description="Helical" evidence="11">
    <location>
        <begin position="109"/>
        <end position="128"/>
    </location>
</feature>